<proteinExistence type="predicted"/>
<comment type="caution">
    <text evidence="1">The sequence shown here is derived from an EMBL/GenBank/DDBJ whole genome shotgun (WGS) entry which is preliminary data.</text>
</comment>
<dbReference type="STRING" id="1802701.A3A33_04105"/>
<accession>A0A1F8GRV0</accession>
<protein>
    <submittedName>
        <fullName evidence="1">Uncharacterized protein</fullName>
    </submittedName>
</protein>
<evidence type="ECO:0000313" key="2">
    <source>
        <dbReference type="Proteomes" id="UP000179047"/>
    </source>
</evidence>
<dbReference type="EMBL" id="MGKP01000024">
    <property type="protein sequence ID" value="OGN28093.1"/>
    <property type="molecule type" value="Genomic_DNA"/>
</dbReference>
<gene>
    <name evidence="1" type="ORF">A3A33_04105</name>
</gene>
<dbReference type="Proteomes" id="UP000179047">
    <property type="component" value="Unassembled WGS sequence"/>
</dbReference>
<dbReference type="AlphaFoldDB" id="A0A1F8GRV0"/>
<organism evidence="1 2">
    <name type="scientific">Candidatus Yanofskybacteria bacterium RIFCSPLOWO2_01_FULL_49_25</name>
    <dbReference type="NCBI Taxonomy" id="1802701"/>
    <lineage>
        <taxon>Bacteria</taxon>
        <taxon>Candidatus Yanofskyibacteriota</taxon>
    </lineage>
</organism>
<sequence length="124" mass="14311">MKERIKIKKDKYLRERGGTAKIINLACAKCGNILFAYQKDGSGWLKRCYLNRIIAPEAFANLQFQFTASTIKKMKNLICTCGNVIGTPMLYRDGRIAYHLERGTFQRKNITRATFPKESRISER</sequence>
<evidence type="ECO:0000313" key="1">
    <source>
        <dbReference type="EMBL" id="OGN28093.1"/>
    </source>
</evidence>
<reference evidence="1 2" key="1">
    <citation type="journal article" date="2016" name="Nat. Commun.">
        <title>Thousands of microbial genomes shed light on interconnected biogeochemical processes in an aquifer system.</title>
        <authorList>
            <person name="Anantharaman K."/>
            <person name="Brown C.T."/>
            <person name="Hug L.A."/>
            <person name="Sharon I."/>
            <person name="Castelle C.J."/>
            <person name="Probst A.J."/>
            <person name="Thomas B.C."/>
            <person name="Singh A."/>
            <person name="Wilkins M.J."/>
            <person name="Karaoz U."/>
            <person name="Brodie E.L."/>
            <person name="Williams K.H."/>
            <person name="Hubbard S.S."/>
            <person name="Banfield J.F."/>
        </authorList>
    </citation>
    <scope>NUCLEOTIDE SEQUENCE [LARGE SCALE GENOMIC DNA]</scope>
</reference>
<name>A0A1F8GRV0_9BACT</name>